<keyword evidence="4" id="KW-1185">Reference proteome</keyword>
<feature type="domain" description="Methanogenesis regulatory protein FilR1 middle" evidence="1">
    <location>
        <begin position="135"/>
        <end position="262"/>
    </location>
</feature>
<sequence length="270" mass="32341">MFGFRDCGIMKKPLLNVIFASEKRKNVLLMLQDGFKKMQFILEAHNTTRQTILPQIRILEEHHLVAQLDDSYELTTIGKLIVDEMKPLLETVKTFNMDIEYWGTRDLSFIPSHLFKRLRELNPYQIFKPSISEINHPNKDLIETTASSKKMFAVTNIFHPNFMKLFTLWAENNVEIHMIFSQEFFKKLLEHNRDEFQQLLDNENYHFYRYDKLFHSLYFAVNDHMTLLAILRTKGWFDEKSVTSYSNTARKWTNELFEYYLKDSTRITEL</sequence>
<dbReference type="EMBL" id="PGGK01000027">
    <property type="protein sequence ID" value="TGC06507.1"/>
    <property type="molecule type" value="Genomic_DNA"/>
</dbReference>
<reference evidence="3 4" key="1">
    <citation type="submission" date="2017-11" db="EMBL/GenBank/DDBJ databases">
        <title>Isolation and Characterization of Methanogenic Archaea from Saline Meromictic Lake at Siberia.</title>
        <authorList>
            <person name="Shen Y."/>
            <person name="Huang H.-H."/>
            <person name="Lai M.-C."/>
            <person name="Chen S.-C."/>
        </authorList>
    </citation>
    <scope>NUCLEOTIDE SEQUENCE [LARGE SCALE GENOMIC DNA]</scope>
    <source>
        <strain evidence="3 4">SY-01</strain>
    </source>
</reference>
<dbReference type="Gene3D" id="1.10.10.10">
    <property type="entry name" value="Winged helix-like DNA-binding domain superfamily/Winged helix DNA-binding domain"/>
    <property type="match status" value="1"/>
</dbReference>
<dbReference type="Pfam" id="PF08350">
    <property type="entry name" value="FilR1_middle"/>
    <property type="match status" value="1"/>
</dbReference>
<protein>
    <submittedName>
        <fullName evidence="3">Transcriptional regulator</fullName>
    </submittedName>
</protein>
<dbReference type="InterPro" id="IPR036388">
    <property type="entry name" value="WH-like_DNA-bd_sf"/>
</dbReference>
<dbReference type="Pfam" id="PF25213">
    <property type="entry name" value="HVO_A0261_N"/>
    <property type="match status" value="1"/>
</dbReference>
<feature type="domain" description="HVO-A0261-like N-terminal" evidence="2">
    <location>
        <begin position="19"/>
        <end position="94"/>
    </location>
</feature>
<dbReference type="InterPro" id="IPR036390">
    <property type="entry name" value="WH_DNA-bd_sf"/>
</dbReference>
<evidence type="ECO:0000259" key="1">
    <source>
        <dbReference type="Pfam" id="PF08350"/>
    </source>
</evidence>
<gene>
    <name evidence="3" type="ORF">CUN85_12840</name>
</gene>
<dbReference type="InterPro" id="IPR013561">
    <property type="entry name" value="FilR1_middle_dom"/>
</dbReference>
<dbReference type="InterPro" id="IPR057527">
    <property type="entry name" value="HVO_A0261-like_N"/>
</dbReference>
<dbReference type="PIRSF" id="PIRSF006692">
    <property type="entry name" value="TF_HTH_AF0396_prd"/>
    <property type="match status" value="1"/>
</dbReference>
<comment type="caution">
    <text evidence="3">The sequence shown here is derived from an EMBL/GenBank/DDBJ whole genome shotgun (WGS) entry which is preliminary data.</text>
</comment>
<dbReference type="SUPFAM" id="SSF46785">
    <property type="entry name" value="Winged helix' DNA-binding domain"/>
    <property type="match status" value="1"/>
</dbReference>
<proteinExistence type="predicted"/>
<organism evidence="3 4">
    <name type="scientific">Methanolobus halotolerans</name>
    <dbReference type="NCBI Taxonomy" id="2052935"/>
    <lineage>
        <taxon>Archaea</taxon>
        <taxon>Methanobacteriati</taxon>
        <taxon>Methanobacteriota</taxon>
        <taxon>Stenosarchaea group</taxon>
        <taxon>Methanomicrobia</taxon>
        <taxon>Methanosarcinales</taxon>
        <taxon>Methanosarcinaceae</taxon>
        <taxon>Methanolobus</taxon>
    </lineage>
</organism>
<evidence type="ECO:0000313" key="3">
    <source>
        <dbReference type="EMBL" id="TGC06507.1"/>
    </source>
</evidence>
<evidence type="ECO:0000313" key="4">
    <source>
        <dbReference type="Proteomes" id="UP000297295"/>
    </source>
</evidence>
<evidence type="ECO:0000259" key="2">
    <source>
        <dbReference type="Pfam" id="PF25213"/>
    </source>
</evidence>
<dbReference type="Proteomes" id="UP000297295">
    <property type="component" value="Unassembled WGS sequence"/>
</dbReference>
<dbReference type="InterPro" id="IPR016490">
    <property type="entry name" value="Tscrpt_reg_HTH_AF0396-typ3"/>
</dbReference>
<dbReference type="AlphaFoldDB" id="A0A4E0PSB2"/>
<name>A0A4E0PSB2_9EURY</name>
<accession>A0A4E0PSB2</accession>